<dbReference type="CDD" id="cd00096">
    <property type="entry name" value="Ig"/>
    <property type="match status" value="1"/>
</dbReference>
<keyword evidence="2" id="KW-1185">Reference proteome</keyword>
<dbReference type="PANTHER" id="PTHR21261">
    <property type="entry name" value="BEAT PROTEIN"/>
    <property type="match status" value="1"/>
</dbReference>
<sequence>MHLGKLLRNCSNNSNNIQWCLFSPAGSIAALRLTEVRIPNHTVRGSTARLECHYEMDGEALYSVKWYKDGNEFYRYVPRDMPPVLIFQLPGVSVDLHNSTDTLVVLQSVNLSASGRYRCEVSAEAPSFQTVSDHGDMIVVGKFSFDTKFNHKCCFHIF</sequence>
<evidence type="ECO:0000313" key="1">
    <source>
        <dbReference type="EnsemblMetazoa" id="PPAI005120-PA"/>
    </source>
</evidence>
<reference evidence="1" key="1">
    <citation type="submission" date="2022-08" db="UniProtKB">
        <authorList>
            <consortium name="EnsemblMetazoa"/>
        </authorList>
    </citation>
    <scope>IDENTIFICATION</scope>
    <source>
        <strain evidence="1">Israel</strain>
    </source>
</reference>
<proteinExistence type="predicted"/>
<dbReference type="InterPro" id="IPR013783">
    <property type="entry name" value="Ig-like_fold"/>
</dbReference>
<dbReference type="PANTHER" id="PTHR21261:SF15">
    <property type="entry name" value="BEATEN PATH IIIA, ISOFORM D-RELATED"/>
    <property type="match status" value="1"/>
</dbReference>
<dbReference type="Pfam" id="PF13895">
    <property type="entry name" value="Ig_2"/>
    <property type="match status" value="1"/>
</dbReference>
<dbReference type="InterPro" id="IPR036179">
    <property type="entry name" value="Ig-like_dom_sf"/>
</dbReference>
<dbReference type="FunFam" id="2.60.40.10:FF:000437">
    <property type="entry name" value="Beat-IIIc, isoform A"/>
    <property type="match status" value="1"/>
</dbReference>
<accession>A0A1B0DBD1</accession>
<dbReference type="Gene3D" id="2.60.40.10">
    <property type="entry name" value="Immunoglobulins"/>
    <property type="match status" value="1"/>
</dbReference>
<dbReference type="PROSITE" id="PS50835">
    <property type="entry name" value="IG_LIKE"/>
    <property type="match status" value="1"/>
</dbReference>
<dbReference type="AlphaFoldDB" id="A0A1B0DBD1"/>
<name>A0A1B0DBD1_PHLPP</name>
<dbReference type="GO" id="GO:0008045">
    <property type="term" value="P:motor neuron axon guidance"/>
    <property type="evidence" value="ECO:0007669"/>
    <property type="project" value="TreeGrafter"/>
</dbReference>
<dbReference type="InterPro" id="IPR007110">
    <property type="entry name" value="Ig-like_dom"/>
</dbReference>
<organism evidence="1 2">
    <name type="scientific">Phlebotomus papatasi</name>
    <name type="common">Sandfly</name>
    <dbReference type="NCBI Taxonomy" id="29031"/>
    <lineage>
        <taxon>Eukaryota</taxon>
        <taxon>Metazoa</taxon>
        <taxon>Ecdysozoa</taxon>
        <taxon>Arthropoda</taxon>
        <taxon>Hexapoda</taxon>
        <taxon>Insecta</taxon>
        <taxon>Pterygota</taxon>
        <taxon>Neoptera</taxon>
        <taxon>Endopterygota</taxon>
        <taxon>Diptera</taxon>
        <taxon>Nematocera</taxon>
        <taxon>Psychodoidea</taxon>
        <taxon>Psychodidae</taxon>
        <taxon>Phlebotomus</taxon>
        <taxon>Phlebotomus</taxon>
    </lineage>
</organism>
<evidence type="ECO:0000313" key="2">
    <source>
        <dbReference type="Proteomes" id="UP000092462"/>
    </source>
</evidence>
<protein>
    <submittedName>
        <fullName evidence="1">Uncharacterized protein</fullName>
    </submittedName>
</protein>
<dbReference type="EMBL" id="AJVK01004788">
    <property type="status" value="NOT_ANNOTATED_CDS"/>
    <property type="molecule type" value="Genomic_DNA"/>
</dbReference>
<dbReference type="EMBL" id="AJVK01004789">
    <property type="status" value="NOT_ANNOTATED_CDS"/>
    <property type="molecule type" value="Genomic_DNA"/>
</dbReference>
<dbReference type="Proteomes" id="UP000092462">
    <property type="component" value="Unassembled WGS sequence"/>
</dbReference>
<dbReference type="VEuPathDB" id="VectorBase:PPAPM1_000993"/>
<dbReference type="EnsemblMetazoa" id="PPAI005120-RA">
    <property type="protein sequence ID" value="PPAI005120-PA"/>
    <property type="gene ID" value="PPAI005120"/>
</dbReference>
<dbReference type="VEuPathDB" id="VectorBase:PPAI005120"/>
<dbReference type="SUPFAM" id="SSF48726">
    <property type="entry name" value="Immunoglobulin"/>
    <property type="match status" value="1"/>
</dbReference>